<dbReference type="Proteomes" id="UP001229081">
    <property type="component" value="Unassembled WGS sequence"/>
</dbReference>
<dbReference type="AlphaFoldDB" id="A0AAJ1SGH3"/>
<accession>A0AAJ1SGH3</accession>
<evidence type="ECO:0000313" key="2">
    <source>
        <dbReference type="Proteomes" id="UP001229081"/>
    </source>
</evidence>
<dbReference type="EMBL" id="JAUFSA010000007">
    <property type="protein sequence ID" value="MDP7739737.1"/>
    <property type="molecule type" value="Genomic_DNA"/>
</dbReference>
<gene>
    <name evidence="1" type="ORF">QXL92_33970</name>
</gene>
<reference evidence="1" key="1">
    <citation type="submission" date="2023-06" db="EMBL/GenBank/DDBJ databases">
        <title>Identification of two novel mycobacterium reveal diversities and complexities of Mycobacterium gordonae clade.</title>
        <authorList>
            <person name="Matsumoto Y."/>
            <person name="Nakamura S."/>
            <person name="Motooka D."/>
            <person name="Fukushima K."/>
        </authorList>
    </citation>
    <scope>NUCLEOTIDE SEQUENCE</scope>
    <source>
        <strain evidence="1">TY812</strain>
    </source>
</reference>
<evidence type="ECO:0000313" key="1">
    <source>
        <dbReference type="EMBL" id="MDP7739737.1"/>
    </source>
</evidence>
<dbReference type="RefSeq" id="WP_306256155.1">
    <property type="nucleotide sequence ID" value="NZ_JAUFSA010000007.1"/>
</dbReference>
<protein>
    <submittedName>
        <fullName evidence="1">Uncharacterized protein</fullName>
    </submittedName>
</protein>
<name>A0AAJ1SGH3_9MYCO</name>
<proteinExistence type="predicted"/>
<organism evidence="1 2">
    <name type="scientific">Mycobacterium paragordonae</name>
    <dbReference type="NCBI Taxonomy" id="1389713"/>
    <lineage>
        <taxon>Bacteria</taxon>
        <taxon>Bacillati</taxon>
        <taxon>Actinomycetota</taxon>
        <taxon>Actinomycetes</taxon>
        <taxon>Mycobacteriales</taxon>
        <taxon>Mycobacteriaceae</taxon>
        <taxon>Mycobacterium</taxon>
    </lineage>
</organism>
<sequence>MRQPAGTAIHAVEQQLLALSALFRLFRLAAGTNTHHLHAGREGGRVKLPNPMNISFAASTFLSHGPRSRIGFTLTRVFGTFVLHDL</sequence>
<comment type="caution">
    <text evidence="1">The sequence shown here is derived from an EMBL/GenBank/DDBJ whole genome shotgun (WGS) entry which is preliminary data.</text>
</comment>